<dbReference type="EMBL" id="BPQB01000009">
    <property type="protein sequence ID" value="GJE88270.1"/>
    <property type="molecule type" value="Genomic_DNA"/>
</dbReference>
<dbReference type="SUPFAM" id="SSF56219">
    <property type="entry name" value="DNase I-like"/>
    <property type="match status" value="1"/>
</dbReference>
<evidence type="ECO:0000313" key="3">
    <source>
        <dbReference type="EMBL" id="GJE88270.1"/>
    </source>
</evidence>
<protein>
    <submittedName>
        <fullName evidence="3">DNase I-like protein</fullName>
    </submittedName>
</protein>
<comment type="caution">
    <text evidence="3">The sequence shown here is derived from an EMBL/GenBank/DDBJ whole genome shotgun (WGS) entry which is preliminary data.</text>
</comment>
<keyword evidence="1" id="KW-0732">Signal</keyword>
<gene>
    <name evidence="3" type="ORF">PsYK624_043530</name>
</gene>
<dbReference type="PANTHER" id="PTHR42834">
    <property type="entry name" value="ENDONUCLEASE/EXONUCLEASE/PHOSPHATASE FAMILY PROTEIN (AFU_ORTHOLOGUE AFUA_3G09210)"/>
    <property type="match status" value="1"/>
</dbReference>
<dbReference type="InterPro" id="IPR036691">
    <property type="entry name" value="Endo/exonu/phosph_ase_sf"/>
</dbReference>
<dbReference type="GO" id="GO:0003824">
    <property type="term" value="F:catalytic activity"/>
    <property type="evidence" value="ECO:0007669"/>
    <property type="project" value="InterPro"/>
</dbReference>
<feature type="domain" description="Endonuclease/exonuclease/phosphatase" evidence="2">
    <location>
        <begin position="313"/>
        <end position="609"/>
    </location>
</feature>
<dbReference type="CDD" id="cd04486">
    <property type="entry name" value="YhcR_OBF_like"/>
    <property type="match status" value="1"/>
</dbReference>
<keyword evidence="4" id="KW-1185">Reference proteome</keyword>
<dbReference type="InterPro" id="IPR005135">
    <property type="entry name" value="Endo/exonuclease/phosphatase"/>
</dbReference>
<dbReference type="AlphaFoldDB" id="A0A9P3LAK0"/>
<feature type="chain" id="PRO_5040486598" evidence="1">
    <location>
        <begin position="21"/>
        <end position="619"/>
    </location>
</feature>
<feature type="signal peptide" evidence="1">
    <location>
        <begin position="1"/>
        <end position="20"/>
    </location>
</feature>
<organism evidence="3 4">
    <name type="scientific">Phanerochaete sordida</name>
    <dbReference type="NCBI Taxonomy" id="48140"/>
    <lineage>
        <taxon>Eukaryota</taxon>
        <taxon>Fungi</taxon>
        <taxon>Dikarya</taxon>
        <taxon>Basidiomycota</taxon>
        <taxon>Agaricomycotina</taxon>
        <taxon>Agaricomycetes</taxon>
        <taxon>Polyporales</taxon>
        <taxon>Phanerochaetaceae</taxon>
        <taxon>Phanerochaete</taxon>
    </lineage>
</organism>
<accession>A0A9P3LAK0</accession>
<dbReference type="Pfam" id="PF03372">
    <property type="entry name" value="Exo_endo_phos"/>
    <property type="match status" value="1"/>
</dbReference>
<dbReference type="PANTHER" id="PTHR42834:SF1">
    <property type="entry name" value="ENDONUCLEASE_EXONUCLEASE_PHOSPHATASE FAMILY PROTEIN (AFU_ORTHOLOGUE AFUA_3G09210)"/>
    <property type="match status" value="1"/>
</dbReference>
<sequence length="619" mass="65577">MRAATTPLLWLSALLPLACATTITDIQGPAFRSPLEGQTVQNVTGIVTAKSPTVSGFFIQGAPSNDARVSHGLFVFSTSSKVLDAFAVGDEVALAGKVQDFRSASDPTFLEATELASPANVTVLSHNNSVAPRVLDGALSPPTRRFSALDAGPDGFLSFPNNVSQIDVVNATLQPAQFAIDFWASLEGQLVTVPKPMAIGFQNSFGEFFVRGAWPADNINSRGGLTLALGPDGKPDGGPESVIIGEPLDGSNNPNVSVGMTFNDITGVVFYQFGFYYVMPFTAPTIKTTPNPNVPITTLTSVHDGCTVTLGDYNVDNMAPNSTTLPQAAGDIAKHLQSPDIMFMQEIQDNSGPTDDGTVAADVTLRTLAASIAAQGGIAYNFTEVVSVNDQDGGEPGGNIRPAYLFNPRKVALVPGIPVGGPLDGVAPVLKGGKLSLNFNPGRIDPNNSAWDFSRKPIVAAWETTSGARFFTINLHNAAKVSGGSTTEGDARPPLNGAVEQRIAQIKVLATFIEGLLKLDPHAPLIIAGDFNEFVQTRTVFAPFAGLVSEVDALANIPVLERYTYVFDNLQEQLDHMFVSPAVAARRVEVEHVHVNSWAPNVNTRTSDHDPSVARVRVC</sequence>
<reference evidence="3 4" key="1">
    <citation type="submission" date="2021-08" db="EMBL/GenBank/DDBJ databases">
        <title>Draft Genome Sequence of Phanerochaete sordida strain YK-624.</title>
        <authorList>
            <person name="Mori T."/>
            <person name="Dohra H."/>
            <person name="Suzuki T."/>
            <person name="Kawagishi H."/>
            <person name="Hirai H."/>
        </authorList>
    </citation>
    <scope>NUCLEOTIDE SEQUENCE [LARGE SCALE GENOMIC DNA]</scope>
    <source>
        <strain evidence="3 4">YK-624</strain>
    </source>
</reference>
<dbReference type="OrthoDB" id="47488at2759"/>
<evidence type="ECO:0000256" key="1">
    <source>
        <dbReference type="SAM" id="SignalP"/>
    </source>
</evidence>
<dbReference type="Proteomes" id="UP000703269">
    <property type="component" value="Unassembled WGS sequence"/>
</dbReference>
<dbReference type="Gene3D" id="3.60.10.10">
    <property type="entry name" value="Endonuclease/exonuclease/phosphatase"/>
    <property type="match status" value="1"/>
</dbReference>
<evidence type="ECO:0000313" key="4">
    <source>
        <dbReference type="Proteomes" id="UP000703269"/>
    </source>
</evidence>
<name>A0A9P3LAK0_9APHY</name>
<proteinExistence type="predicted"/>
<evidence type="ECO:0000259" key="2">
    <source>
        <dbReference type="Pfam" id="PF03372"/>
    </source>
</evidence>